<evidence type="ECO:0000256" key="3">
    <source>
        <dbReference type="ARBA" id="ARBA00022756"/>
    </source>
</evidence>
<keyword evidence="11" id="KW-1185">Reference proteome</keyword>
<comment type="caution">
    <text evidence="10">The sequence shown here is derived from an EMBL/GenBank/DDBJ whole genome shotgun (WGS) entry which is preliminary data.</text>
</comment>
<accession>A0ABW1AAJ2</accession>
<evidence type="ECO:0000256" key="1">
    <source>
        <dbReference type="ARBA" id="ARBA00001915"/>
    </source>
</evidence>
<keyword evidence="3" id="KW-0093">Biotin biosynthesis</keyword>
<evidence type="ECO:0000256" key="6">
    <source>
        <dbReference type="ARBA" id="ARBA00093780"/>
    </source>
</evidence>
<evidence type="ECO:0000256" key="8">
    <source>
        <dbReference type="SAM" id="MobiDB-lite"/>
    </source>
</evidence>
<evidence type="ECO:0000313" key="11">
    <source>
        <dbReference type="Proteomes" id="UP001596074"/>
    </source>
</evidence>
<keyword evidence="4" id="KW-0408">Iron</keyword>
<evidence type="ECO:0000256" key="2">
    <source>
        <dbReference type="ARBA" id="ARBA00022723"/>
    </source>
</evidence>
<evidence type="ECO:0000256" key="7">
    <source>
        <dbReference type="ARBA" id="ARBA00093796"/>
    </source>
</evidence>
<protein>
    <recommendedName>
        <fullName evidence="7">Biotin synthase auxiliary protein</fullName>
    </recommendedName>
</protein>
<dbReference type="InterPro" id="IPR058605">
    <property type="entry name" value="BsaP_C"/>
</dbReference>
<comment type="function">
    <text evidence="5">Required for the activity of the biotin synthase BioB.</text>
</comment>
<evidence type="ECO:0000256" key="5">
    <source>
        <dbReference type="ARBA" id="ARBA00093761"/>
    </source>
</evidence>
<feature type="region of interest" description="Disordered" evidence="8">
    <location>
        <begin position="1"/>
        <end position="20"/>
    </location>
</feature>
<comment type="similarity">
    <text evidence="6">Belongs to the BsaP family.</text>
</comment>
<dbReference type="RefSeq" id="WP_378287979.1">
    <property type="nucleotide sequence ID" value="NZ_JBHSON010000079.1"/>
</dbReference>
<evidence type="ECO:0000259" key="9">
    <source>
        <dbReference type="Pfam" id="PF26519"/>
    </source>
</evidence>
<sequence>MTMEIPAPAEGPGTVSRPAGDEAAYCDRCGEPAAAGGHEACRAARRMEPPRYCSRCRRRLVVQVTPAGWTARCTRHGALSPASDPARAVPPA</sequence>
<name>A0ABW1AAJ2_9ACTN</name>
<proteinExistence type="inferred from homology"/>
<comment type="cofactor">
    <cofactor evidence="1">
        <name>iron-sulfur cluster</name>
        <dbReference type="ChEBI" id="CHEBI:30408"/>
    </cofactor>
</comment>
<keyword evidence="2" id="KW-0479">Metal-binding</keyword>
<evidence type="ECO:0000313" key="10">
    <source>
        <dbReference type="EMBL" id="MFC5752017.1"/>
    </source>
</evidence>
<dbReference type="EMBL" id="JBHSON010000079">
    <property type="protein sequence ID" value="MFC5752017.1"/>
    <property type="molecule type" value="Genomic_DNA"/>
</dbReference>
<dbReference type="Pfam" id="PF26519">
    <property type="entry name" value="BsaP"/>
    <property type="match status" value="1"/>
</dbReference>
<organism evidence="10 11">
    <name type="scientific">Actinomadura rugatobispora</name>
    <dbReference type="NCBI Taxonomy" id="1994"/>
    <lineage>
        <taxon>Bacteria</taxon>
        <taxon>Bacillati</taxon>
        <taxon>Actinomycetota</taxon>
        <taxon>Actinomycetes</taxon>
        <taxon>Streptosporangiales</taxon>
        <taxon>Thermomonosporaceae</taxon>
        <taxon>Actinomadura</taxon>
    </lineage>
</organism>
<dbReference type="Proteomes" id="UP001596074">
    <property type="component" value="Unassembled WGS sequence"/>
</dbReference>
<gene>
    <name evidence="10" type="ORF">ACFPZN_40950</name>
</gene>
<evidence type="ECO:0000256" key="4">
    <source>
        <dbReference type="ARBA" id="ARBA00023004"/>
    </source>
</evidence>
<reference evidence="11" key="1">
    <citation type="journal article" date="2019" name="Int. J. Syst. Evol. Microbiol.">
        <title>The Global Catalogue of Microorganisms (GCM) 10K type strain sequencing project: providing services to taxonomists for standard genome sequencing and annotation.</title>
        <authorList>
            <consortium name="The Broad Institute Genomics Platform"/>
            <consortium name="The Broad Institute Genome Sequencing Center for Infectious Disease"/>
            <person name="Wu L."/>
            <person name="Ma J."/>
        </authorList>
    </citation>
    <scope>NUCLEOTIDE SEQUENCE [LARGE SCALE GENOMIC DNA]</scope>
    <source>
        <strain evidence="11">KCTC 42087</strain>
    </source>
</reference>
<feature type="domain" description="Biotin synthase auxiliary protein C-terminal" evidence="9">
    <location>
        <begin position="60"/>
        <end position="82"/>
    </location>
</feature>